<dbReference type="RefSeq" id="WP_014404694.1">
    <property type="nucleotide sequence ID" value="NC_017034.1"/>
</dbReference>
<dbReference type="InterPro" id="IPR036374">
    <property type="entry name" value="OxRdtase_Mopterin-bd_sf"/>
</dbReference>
<feature type="domain" description="Oxidoreductase molybdopterin-binding" evidence="1">
    <location>
        <begin position="42"/>
        <end position="176"/>
    </location>
</feature>
<proteinExistence type="predicted"/>
<evidence type="ECO:0000313" key="3">
    <source>
        <dbReference type="Proteomes" id="UP000005233"/>
    </source>
</evidence>
<dbReference type="GeneID" id="11970841"/>
<dbReference type="AlphaFoldDB" id="H8I5G1"/>
<dbReference type="HOGENOM" id="CLU_982187_0_0_2"/>
<gene>
    <name evidence="2" type="ordered locus">Mtc_0082</name>
</gene>
<dbReference type="KEGG" id="mez:Mtc_0082"/>
<dbReference type="eggNOG" id="arCOG00266">
    <property type="taxonomic scope" value="Archaea"/>
</dbReference>
<dbReference type="OrthoDB" id="24039at2157"/>
<protein>
    <submittedName>
        <fullName evidence="2">Oxidoreductase molybdopterin binding domain-containing protein</fullName>
    </submittedName>
</protein>
<name>H8I5G1_METCZ</name>
<dbReference type="Gene3D" id="3.90.420.10">
    <property type="entry name" value="Oxidoreductase, molybdopterin-binding domain"/>
    <property type="match status" value="2"/>
</dbReference>
<dbReference type="Proteomes" id="UP000005233">
    <property type="component" value="Chromosome"/>
</dbReference>
<dbReference type="SUPFAM" id="SSF56524">
    <property type="entry name" value="Oxidoreductase molybdopterin-binding domain"/>
    <property type="match status" value="2"/>
</dbReference>
<organism evidence="2 3">
    <name type="scientific">Methanocella conradii (strain DSM 24694 / JCM 17849 / CGMCC 1.5162 / HZ254)</name>
    <dbReference type="NCBI Taxonomy" id="1041930"/>
    <lineage>
        <taxon>Archaea</taxon>
        <taxon>Methanobacteriati</taxon>
        <taxon>Methanobacteriota</taxon>
        <taxon>Stenosarchaea group</taxon>
        <taxon>Methanomicrobia</taxon>
        <taxon>Methanocellales</taxon>
        <taxon>Methanocellaceae</taxon>
        <taxon>Methanocella</taxon>
    </lineage>
</organism>
<evidence type="ECO:0000313" key="2">
    <source>
        <dbReference type="EMBL" id="AFC98855.1"/>
    </source>
</evidence>
<dbReference type="PROSITE" id="PS51257">
    <property type="entry name" value="PROKAR_LIPOPROTEIN"/>
    <property type="match status" value="1"/>
</dbReference>
<keyword evidence="3" id="KW-1185">Reference proteome</keyword>
<dbReference type="STRING" id="1041930.Mtc_0082"/>
<dbReference type="Pfam" id="PF00174">
    <property type="entry name" value="Oxidored_molyb"/>
    <property type="match status" value="1"/>
</dbReference>
<accession>H8I5G1</accession>
<sequence>MRRCELGIISIVVLVMLAVAMSGCTAGSTDNSGLKSGLADNPNYKIEIIGGKSPTTVTFADIKAMGFVEKKGVVMVNSAGTEKTGDYVGVPLMDVINKAGMPDGEYNFKISASDGYSKVYTREQVEKAILALKENGTALTDNVNKNSIKLVLPGEPGEMWMKVPVKIELTTAASSSSEQVVLNITGVGDKPIGLKMSKLQSYPVKSLSLPYKNNTTLNVSGILLNKLLDDYSNKNATKIKFVASDGYNKTLSLADVRADQDAIIAIDQKNGTLRAVVPTQPYSAWVSKLATIELV</sequence>
<reference evidence="2 3" key="1">
    <citation type="journal article" date="2012" name="J. Bacteriol.">
        <title>Complete genome sequence of a thermophilic methanogen, Methanocella conradii HZ254, isolated from Chinese rice field soil.</title>
        <authorList>
            <person name="Lu Z."/>
            <person name="Lu Y."/>
        </authorList>
    </citation>
    <scope>NUCLEOTIDE SEQUENCE [LARGE SCALE GENOMIC DNA]</scope>
    <source>
        <strain evidence="3">DSM 24694 / JCM 17849 / CGMCC 1.5162 / HZ254</strain>
    </source>
</reference>
<evidence type="ECO:0000259" key="1">
    <source>
        <dbReference type="Pfam" id="PF00174"/>
    </source>
</evidence>
<dbReference type="EMBL" id="CP003243">
    <property type="protein sequence ID" value="AFC98855.1"/>
    <property type="molecule type" value="Genomic_DNA"/>
</dbReference>
<dbReference type="InterPro" id="IPR000572">
    <property type="entry name" value="OxRdtase_Mopterin-bd_dom"/>
</dbReference>